<keyword evidence="2" id="KW-1185">Reference proteome</keyword>
<dbReference type="AlphaFoldDB" id="A0A2G8LJ76"/>
<evidence type="ECO:0000313" key="1">
    <source>
        <dbReference type="EMBL" id="PIK60304.1"/>
    </source>
</evidence>
<reference evidence="1 2" key="1">
    <citation type="journal article" date="2017" name="PLoS Biol.">
        <title>The sea cucumber genome provides insights into morphological evolution and visceral regeneration.</title>
        <authorList>
            <person name="Zhang X."/>
            <person name="Sun L."/>
            <person name="Yuan J."/>
            <person name="Sun Y."/>
            <person name="Gao Y."/>
            <person name="Zhang L."/>
            <person name="Li S."/>
            <person name="Dai H."/>
            <person name="Hamel J.F."/>
            <person name="Liu C."/>
            <person name="Yu Y."/>
            <person name="Liu S."/>
            <person name="Lin W."/>
            <person name="Guo K."/>
            <person name="Jin S."/>
            <person name="Xu P."/>
            <person name="Storey K.B."/>
            <person name="Huan P."/>
            <person name="Zhang T."/>
            <person name="Zhou Y."/>
            <person name="Zhang J."/>
            <person name="Lin C."/>
            <person name="Li X."/>
            <person name="Xing L."/>
            <person name="Huo D."/>
            <person name="Sun M."/>
            <person name="Wang L."/>
            <person name="Mercier A."/>
            <person name="Li F."/>
            <person name="Yang H."/>
            <person name="Xiang J."/>
        </authorList>
    </citation>
    <scope>NUCLEOTIDE SEQUENCE [LARGE SCALE GENOMIC DNA]</scope>
    <source>
        <strain evidence="1">Shaxun</strain>
        <tissue evidence="1">Muscle</tissue>
    </source>
</reference>
<gene>
    <name evidence="1" type="ORF">BSL78_02800</name>
</gene>
<accession>A0A2G8LJ76</accession>
<organism evidence="1 2">
    <name type="scientific">Stichopus japonicus</name>
    <name type="common">Sea cucumber</name>
    <dbReference type="NCBI Taxonomy" id="307972"/>
    <lineage>
        <taxon>Eukaryota</taxon>
        <taxon>Metazoa</taxon>
        <taxon>Echinodermata</taxon>
        <taxon>Eleutherozoa</taxon>
        <taxon>Echinozoa</taxon>
        <taxon>Holothuroidea</taxon>
        <taxon>Aspidochirotacea</taxon>
        <taxon>Aspidochirotida</taxon>
        <taxon>Stichopodidae</taxon>
        <taxon>Apostichopus</taxon>
    </lineage>
</organism>
<dbReference type="Proteomes" id="UP000230750">
    <property type="component" value="Unassembled WGS sequence"/>
</dbReference>
<sequence length="171" mass="19527">MSWNGLSTLLQHHPCTTFRKYGFKRQKFVQVAVKVFPRASRAATRKKSKAAHRSSSDVIKGTISAKADSPLFTDTALYSLLNVTTTLFSSIENVFFRFRGNRTSPLRTFVSFDENYFLEEEEEEIVFEGDEDNIGVFPYQLSPLQKNCKTIPMAETRRCRSKSPSRTVGRP</sequence>
<name>A0A2G8LJ76_STIJA</name>
<evidence type="ECO:0000313" key="2">
    <source>
        <dbReference type="Proteomes" id="UP000230750"/>
    </source>
</evidence>
<comment type="caution">
    <text evidence="1">The sequence shown here is derived from an EMBL/GenBank/DDBJ whole genome shotgun (WGS) entry which is preliminary data.</text>
</comment>
<protein>
    <submittedName>
        <fullName evidence="1">Uncharacterized protein</fullName>
    </submittedName>
</protein>
<dbReference type="EMBL" id="MRZV01000061">
    <property type="protein sequence ID" value="PIK60304.1"/>
    <property type="molecule type" value="Genomic_DNA"/>
</dbReference>
<proteinExistence type="predicted"/>